<proteinExistence type="predicted"/>
<accession>A0A182EAP2</accession>
<gene>
    <name evidence="1" type="ORF">NOO_LOCUS5120</name>
</gene>
<dbReference type="STRING" id="42157.A0A182EAP2"/>
<dbReference type="OrthoDB" id="206452at2759"/>
<dbReference type="Proteomes" id="UP000271087">
    <property type="component" value="Unassembled WGS sequence"/>
</dbReference>
<evidence type="ECO:0000313" key="3">
    <source>
        <dbReference type="WBParaSite" id="nOo.2.0.1.t05120-RA"/>
    </source>
</evidence>
<dbReference type="InterPro" id="IPR037238">
    <property type="entry name" value="YbiA-like_sf"/>
</dbReference>
<name>A0A182EAP2_ONCOC</name>
<sequence>MCVADMCVADMCVADMYVFVADMGVCVCDRYGYVRQMRMSAANMGVCVWPIWPKSVCVWPIWVCAENVCFYGQYGYVRQMRVSVANMGVCVCVCGRYGCVRQMCVSVAEMGVCVCVCGRYGCVRQMCVFMADMGMCDNVQWATEFLDEKPEEHAKYITASCSRFICGCRLGPKRETFTVVTGEEITIMTNIVTTESGEKFTLFFTIRSPFSNFHPCRFTISEDVGNGKPEERWYYSTEQYY</sequence>
<organism evidence="3">
    <name type="scientific">Onchocerca ochengi</name>
    <name type="common">Filarial nematode worm</name>
    <dbReference type="NCBI Taxonomy" id="42157"/>
    <lineage>
        <taxon>Eukaryota</taxon>
        <taxon>Metazoa</taxon>
        <taxon>Ecdysozoa</taxon>
        <taxon>Nematoda</taxon>
        <taxon>Chromadorea</taxon>
        <taxon>Rhabditida</taxon>
        <taxon>Spirurina</taxon>
        <taxon>Spiruromorpha</taxon>
        <taxon>Filarioidea</taxon>
        <taxon>Onchocercidae</taxon>
        <taxon>Onchocerca</taxon>
    </lineage>
</organism>
<dbReference type="WBParaSite" id="nOo.2.0.1.t05120-RA">
    <property type="protein sequence ID" value="nOo.2.0.1.t05120-RA"/>
    <property type="gene ID" value="nOo.2.0.1.g05120"/>
</dbReference>
<dbReference type="EMBL" id="UYRW01001293">
    <property type="protein sequence ID" value="VDK76084.1"/>
    <property type="molecule type" value="Genomic_DNA"/>
</dbReference>
<dbReference type="AlphaFoldDB" id="A0A182EAP2"/>
<protein>
    <submittedName>
        <fullName evidence="3">Secreted protein</fullName>
    </submittedName>
</protein>
<reference evidence="3" key="1">
    <citation type="submission" date="2016-06" db="UniProtKB">
        <authorList>
            <consortium name="WormBaseParasite"/>
        </authorList>
    </citation>
    <scope>IDENTIFICATION</scope>
</reference>
<reference evidence="1 2" key="2">
    <citation type="submission" date="2018-08" db="EMBL/GenBank/DDBJ databases">
        <authorList>
            <person name="Laetsch R D."/>
            <person name="Stevens L."/>
            <person name="Kumar S."/>
            <person name="Blaxter L. M."/>
        </authorList>
    </citation>
    <scope>NUCLEOTIDE SEQUENCE [LARGE SCALE GENOMIC DNA]</scope>
</reference>
<dbReference type="SUPFAM" id="SSF143990">
    <property type="entry name" value="YbiA-like"/>
    <property type="match status" value="1"/>
</dbReference>
<keyword evidence="2" id="KW-1185">Reference proteome</keyword>
<evidence type="ECO:0000313" key="2">
    <source>
        <dbReference type="Proteomes" id="UP000271087"/>
    </source>
</evidence>
<evidence type="ECO:0000313" key="1">
    <source>
        <dbReference type="EMBL" id="VDK76084.1"/>
    </source>
</evidence>